<feature type="region of interest" description="Disordered" evidence="1">
    <location>
        <begin position="79"/>
        <end position="175"/>
    </location>
</feature>
<feature type="region of interest" description="Disordered" evidence="1">
    <location>
        <begin position="20"/>
        <end position="40"/>
    </location>
</feature>
<organism evidence="2 3">
    <name type="scientific">Rhodocyclus tenuis</name>
    <name type="common">Rhodospirillum tenue</name>
    <dbReference type="NCBI Taxonomy" id="1066"/>
    <lineage>
        <taxon>Bacteria</taxon>
        <taxon>Pseudomonadati</taxon>
        <taxon>Pseudomonadota</taxon>
        <taxon>Betaproteobacteria</taxon>
        <taxon>Rhodocyclales</taxon>
        <taxon>Rhodocyclaceae</taxon>
        <taxon>Rhodocyclus</taxon>
    </lineage>
</organism>
<evidence type="ECO:0000313" key="2">
    <source>
        <dbReference type="EMBL" id="MQY51304.1"/>
    </source>
</evidence>
<feature type="compositionally biased region" description="Low complexity" evidence="1">
    <location>
        <begin position="79"/>
        <end position="90"/>
    </location>
</feature>
<dbReference type="EMBL" id="WIXJ01000003">
    <property type="protein sequence ID" value="MQY51304.1"/>
    <property type="molecule type" value="Genomic_DNA"/>
</dbReference>
<name>A0A6L5JXF0_RHOTE</name>
<protein>
    <submittedName>
        <fullName evidence="2">Uncharacterized protein</fullName>
    </submittedName>
</protein>
<evidence type="ECO:0000313" key="3">
    <source>
        <dbReference type="Proteomes" id="UP000480275"/>
    </source>
</evidence>
<proteinExistence type="predicted"/>
<dbReference type="Proteomes" id="UP000480275">
    <property type="component" value="Unassembled WGS sequence"/>
</dbReference>
<gene>
    <name evidence="2" type="ORF">GHK24_05900</name>
</gene>
<feature type="compositionally biased region" description="Polar residues" evidence="1">
    <location>
        <begin position="91"/>
        <end position="102"/>
    </location>
</feature>
<sequence length="175" mass="18395">MSREWIGIAQDLTEHGVIGRPYAQPSTLKPAHVSPVGYPAPPKSGRTKTFLILAGVVAAGALTSPGKAIVSSVEKIFLSSPSTTPAQPSSENISKPAISNTPAVEKDPQSNLAESAAPQHLADEPVLKKKLVKKEHSTSSNRPAPPASESFTDISPPAAESDVDINKYRSLKGRI</sequence>
<accession>A0A6L5JXF0</accession>
<reference evidence="2 3" key="1">
    <citation type="submission" date="2019-10" db="EMBL/GenBank/DDBJ databases">
        <title>Whole-genome sequence of the purple nonsulfur photosynthetic bacterium Rhodocyclus tenuis.</title>
        <authorList>
            <person name="Kyndt J.A."/>
            <person name="Meyer T.E."/>
        </authorList>
    </citation>
    <scope>NUCLEOTIDE SEQUENCE [LARGE SCALE GENOMIC DNA]</scope>
    <source>
        <strain evidence="2 3">DSM 110</strain>
    </source>
</reference>
<comment type="caution">
    <text evidence="2">The sequence shown here is derived from an EMBL/GenBank/DDBJ whole genome shotgun (WGS) entry which is preliminary data.</text>
</comment>
<dbReference type="AlphaFoldDB" id="A0A6L5JXF0"/>
<evidence type="ECO:0000256" key="1">
    <source>
        <dbReference type="SAM" id="MobiDB-lite"/>
    </source>
</evidence>